<dbReference type="Gene3D" id="3.40.50.880">
    <property type="match status" value="1"/>
</dbReference>
<evidence type="ECO:0000259" key="10">
    <source>
        <dbReference type="Pfam" id="PF01656"/>
    </source>
</evidence>
<evidence type="ECO:0000256" key="3">
    <source>
        <dbReference type="ARBA" id="ARBA00006205"/>
    </source>
</evidence>
<keyword evidence="4" id="KW-0169">Cobalamin biosynthesis</keyword>
<dbReference type="SUPFAM" id="SSF52540">
    <property type="entry name" value="P-loop containing nucleoside triphosphate hydrolases"/>
    <property type="match status" value="1"/>
</dbReference>
<organism evidence="12">
    <name type="scientific">Candidatus Kentrum sp. SD</name>
    <dbReference type="NCBI Taxonomy" id="2126332"/>
    <lineage>
        <taxon>Bacteria</taxon>
        <taxon>Pseudomonadati</taxon>
        <taxon>Pseudomonadota</taxon>
        <taxon>Gammaproteobacteria</taxon>
        <taxon>Candidatus Kentrum</taxon>
    </lineage>
</organism>
<evidence type="ECO:0000313" key="12">
    <source>
        <dbReference type="EMBL" id="VFK40269.1"/>
    </source>
</evidence>
<dbReference type="InterPro" id="IPR029062">
    <property type="entry name" value="Class_I_gatase-like"/>
</dbReference>
<evidence type="ECO:0000256" key="5">
    <source>
        <dbReference type="ARBA" id="ARBA00022598"/>
    </source>
</evidence>
<name>A0A450YFG5_9GAMM</name>
<comment type="cofactor">
    <cofactor evidence="1">
        <name>Mg(2+)</name>
        <dbReference type="ChEBI" id="CHEBI:18420"/>
    </cofactor>
</comment>
<dbReference type="EMBL" id="CAADFR010000057">
    <property type="protein sequence ID" value="VFK40269.1"/>
    <property type="molecule type" value="Genomic_DNA"/>
</dbReference>
<evidence type="ECO:0000256" key="8">
    <source>
        <dbReference type="ARBA" id="ARBA00022842"/>
    </source>
</evidence>
<comment type="pathway">
    <text evidence="2">Cofactor biosynthesis; adenosylcobalamin biosynthesis.</text>
</comment>
<dbReference type="CDD" id="cd03130">
    <property type="entry name" value="GATase1_CobB"/>
    <property type="match status" value="1"/>
</dbReference>
<feature type="domain" description="CobQ/CobB/MinD/ParA nucleotide binding" evidence="10">
    <location>
        <begin position="35"/>
        <end position="212"/>
    </location>
</feature>
<sequence length="470" mass="51362">MEQNFTRTLLAIRPSHELPRHEKTGMNTVRCPAWFIAGVASRQGKTTLTAGLARFHRNAGRRVRVFKTGPDFLDPMILERASGAPVHQLDLWMVGETHCRHLLHDAAREADLILVEGAMGLFDGNPSGADLAERFGIPVVAVIDASAMARTFGAVAYGLRHYRPGLLFAGVVANRVTGDSHRDMLAESLPDGIPLMATLPRDQSVSLPERHLGLVQADEVDALNDRLEEAAFQIPGTALAKLPQPLVFPDEPVDKLPKLLAGVRIGVAHDMAFGFIYRANLDLLTALEAEVIEFSPLENDTLPKVDALWIPGGYPELYLETLGGNIPMVTALRNHHAAGKPLLAECGGMLYLLESLTDKEGQRGRMVGALPGSALMQPHLANIGMHSLELPEGTLRGHTFHHSRMETPMTPVGMSHPQRPHGNPEPLYRQGRLHASYLHLYFSSNPVASATLFSPRIPMEVVKNPRNDPA</sequence>
<evidence type="ECO:0000256" key="4">
    <source>
        <dbReference type="ARBA" id="ARBA00022573"/>
    </source>
</evidence>
<dbReference type="InterPro" id="IPR004484">
    <property type="entry name" value="CbiA/CobB_synth"/>
</dbReference>
<dbReference type="PANTHER" id="PTHR43873:SF1">
    <property type="entry name" value="COBYRINATE A,C-DIAMIDE SYNTHASE"/>
    <property type="match status" value="1"/>
</dbReference>
<evidence type="ECO:0000256" key="2">
    <source>
        <dbReference type="ARBA" id="ARBA00004953"/>
    </source>
</evidence>
<dbReference type="Pfam" id="PF01656">
    <property type="entry name" value="CbiA"/>
    <property type="match status" value="1"/>
</dbReference>
<keyword evidence="5" id="KW-0436">Ligase</keyword>
<dbReference type="InterPro" id="IPR002586">
    <property type="entry name" value="CobQ/CobB/MinD/ParA_Nub-bd_dom"/>
</dbReference>
<dbReference type="SUPFAM" id="SSF52317">
    <property type="entry name" value="Class I glutamine amidotransferase-like"/>
    <property type="match status" value="1"/>
</dbReference>
<evidence type="ECO:0000256" key="1">
    <source>
        <dbReference type="ARBA" id="ARBA00001946"/>
    </source>
</evidence>
<dbReference type="InterPro" id="IPR011698">
    <property type="entry name" value="GATase_3"/>
</dbReference>
<keyword evidence="8" id="KW-0460">Magnesium</keyword>
<dbReference type="PANTHER" id="PTHR43873">
    <property type="entry name" value="COBYRINATE A,C-DIAMIDE SYNTHASE"/>
    <property type="match status" value="1"/>
</dbReference>
<dbReference type="NCBIfam" id="NF002204">
    <property type="entry name" value="PRK01077.1"/>
    <property type="match status" value="1"/>
</dbReference>
<dbReference type="PROSITE" id="PS51274">
    <property type="entry name" value="GATASE_COBBQ"/>
    <property type="match status" value="1"/>
</dbReference>
<feature type="domain" description="CobB/CobQ-like glutamine amidotransferase" evidence="11">
    <location>
        <begin position="264"/>
        <end position="445"/>
    </location>
</feature>
<protein>
    <submittedName>
        <fullName evidence="12">Hydrogenobyrinic acid a,c-diamide synthase (Glutamine-hydrolysing) /cobyrinate a,c-diamide synthase</fullName>
    </submittedName>
</protein>
<evidence type="ECO:0000256" key="6">
    <source>
        <dbReference type="ARBA" id="ARBA00022741"/>
    </source>
</evidence>
<keyword evidence="6" id="KW-0547">Nucleotide-binding</keyword>
<dbReference type="AlphaFoldDB" id="A0A450YFG5"/>
<evidence type="ECO:0000259" key="11">
    <source>
        <dbReference type="Pfam" id="PF07685"/>
    </source>
</evidence>
<evidence type="ECO:0000256" key="7">
    <source>
        <dbReference type="ARBA" id="ARBA00022840"/>
    </source>
</evidence>
<dbReference type="GO" id="GO:0042242">
    <property type="term" value="F:cobyrinic acid a,c-diamide synthase activity"/>
    <property type="evidence" value="ECO:0007669"/>
    <property type="project" value="InterPro"/>
</dbReference>
<gene>
    <name evidence="12" type="ORF">BECKSD772F_GA0070984_105711</name>
</gene>
<reference evidence="12" key="1">
    <citation type="submission" date="2019-02" db="EMBL/GenBank/DDBJ databases">
        <authorList>
            <person name="Gruber-Vodicka R. H."/>
            <person name="Seah K. B. B."/>
        </authorList>
    </citation>
    <scope>NUCLEOTIDE SEQUENCE</scope>
    <source>
        <strain evidence="12">BECK_S1321</strain>
    </source>
</reference>
<dbReference type="GO" id="GO:0009236">
    <property type="term" value="P:cobalamin biosynthetic process"/>
    <property type="evidence" value="ECO:0007669"/>
    <property type="project" value="UniProtKB-KW"/>
</dbReference>
<evidence type="ECO:0000256" key="9">
    <source>
        <dbReference type="ARBA" id="ARBA00022962"/>
    </source>
</evidence>
<dbReference type="GO" id="GO:0005524">
    <property type="term" value="F:ATP binding"/>
    <property type="evidence" value="ECO:0007669"/>
    <property type="project" value="UniProtKB-KW"/>
</dbReference>
<proteinExistence type="inferred from homology"/>
<comment type="similarity">
    <text evidence="3">Belongs to the CobB/CobQ family. CobQ subfamily.</text>
</comment>
<dbReference type="Gene3D" id="3.40.50.300">
    <property type="entry name" value="P-loop containing nucleotide triphosphate hydrolases"/>
    <property type="match status" value="1"/>
</dbReference>
<dbReference type="Pfam" id="PF07685">
    <property type="entry name" value="GATase_3"/>
    <property type="match status" value="1"/>
</dbReference>
<keyword evidence="9" id="KW-0315">Glutamine amidotransferase</keyword>
<keyword evidence="7" id="KW-0067">ATP-binding</keyword>
<dbReference type="InterPro" id="IPR027417">
    <property type="entry name" value="P-loop_NTPase"/>
</dbReference>
<accession>A0A450YFG5</accession>